<accession>A0ABR3LUL6</accession>
<protein>
    <recommendedName>
        <fullName evidence="3">BEN domain-containing protein</fullName>
    </recommendedName>
</protein>
<keyword evidence="5" id="KW-1185">Reference proteome</keyword>
<feature type="coiled-coil region" evidence="1">
    <location>
        <begin position="22"/>
        <end position="70"/>
    </location>
</feature>
<evidence type="ECO:0000259" key="3">
    <source>
        <dbReference type="Pfam" id="PF10523"/>
    </source>
</evidence>
<dbReference type="InterPro" id="IPR018379">
    <property type="entry name" value="BEN_domain"/>
</dbReference>
<feature type="domain" description="BEN" evidence="3">
    <location>
        <begin position="167"/>
        <end position="227"/>
    </location>
</feature>
<dbReference type="InterPro" id="IPR040391">
    <property type="entry name" value="BEND5"/>
</dbReference>
<dbReference type="PANTHER" id="PTHR14628:SF1">
    <property type="entry name" value="BEN DOMAIN-CONTAINING PROTEIN 5"/>
    <property type="match status" value="1"/>
</dbReference>
<dbReference type="Gene3D" id="1.10.10.2590">
    <property type="entry name" value="BEN domain"/>
    <property type="match status" value="1"/>
</dbReference>
<feature type="region of interest" description="Disordered" evidence="2">
    <location>
        <begin position="95"/>
        <end position="128"/>
    </location>
</feature>
<name>A0ABR3LUL6_9TELE</name>
<sequence>MEFSDNEDEDEDDGGVVPQKIHEDLQRKYRYIKKQRQDLQEELEDCKIKCAELEKEKEDLVAELATYRSLNITLQQNINEVLQRAFSKTGPSLLNRHSATFESTPDQRSDELPNSPEGNNSPLHINSPESPLRLYEIKDGKIHVGENIWIREEVWRKITAATKDSLFVKEMAVALWGTATLQRRSVSGKECPTNRNSPKPPLTPSKLQVLRVCFSDWLKKKEPERREREKREKQRLTFSGCDTGYARNILNCCLSFYTLRPDQTTS</sequence>
<dbReference type="PANTHER" id="PTHR14628">
    <property type="entry name" value="BEN DOMAIN-CONTAINING PROTEIN 5"/>
    <property type="match status" value="1"/>
</dbReference>
<evidence type="ECO:0000313" key="4">
    <source>
        <dbReference type="EMBL" id="KAL1256015.1"/>
    </source>
</evidence>
<evidence type="ECO:0000256" key="1">
    <source>
        <dbReference type="SAM" id="Coils"/>
    </source>
</evidence>
<feature type="region of interest" description="Disordered" evidence="2">
    <location>
        <begin position="1"/>
        <end position="21"/>
    </location>
</feature>
<dbReference type="Pfam" id="PF10523">
    <property type="entry name" value="BEN"/>
    <property type="match status" value="1"/>
</dbReference>
<gene>
    <name evidence="4" type="ORF">QQF64_014076</name>
</gene>
<comment type="caution">
    <text evidence="4">The sequence shown here is derived from an EMBL/GenBank/DDBJ whole genome shotgun (WGS) entry which is preliminary data.</text>
</comment>
<evidence type="ECO:0000256" key="2">
    <source>
        <dbReference type="SAM" id="MobiDB-lite"/>
    </source>
</evidence>
<proteinExistence type="predicted"/>
<organism evidence="4 5">
    <name type="scientific">Cirrhinus molitorella</name>
    <name type="common">mud carp</name>
    <dbReference type="NCBI Taxonomy" id="172907"/>
    <lineage>
        <taxon>Eukaryota</taxon>
        <taxon>Metazoa</taxon>
        <taxon>Chordata</taxon>
        <taxon>Craniata</taxon>
        <taxon>Vertebrata</taxon>
        <taxon>Euteleostomi</taxon>
        <taxon>Actinopterygii</taxon>
        <taxon>Neopterygii</taxon>
        <taxon>Teleostei</taxon>
        <taxon>Ostariophysi</taxon>
        <taxon>Cypriniformes</taxon>
        <taxon>Cyprinidae</taxon>
        <taxon>Labeoninae</taxon>
        <taxon>Labeonini</taxon>
        <taxon>Cirrhinus</taxon>
    </lineage>
</organism>
<reference evidence="4 5" key="1">
    <citation type="submission" date="2023-09" db="EMBL/GenBank/DDBJ databases">
        <authorList>
            <person name="Wang M."/>
        </authorList>
    </citation>
    <scope>NUCLEOTIDE SEQUENCE [LARGE SCALE GENOMIC DNA]</scope>
    <source>
        <strain evidence="4">GT-2023</strain>
        <tissue evidence="4">Liver</tissue>
    </source>
</reference>
<dbReference type="EMBL" id="JAYMGO010000019">
    <property type="protein sequence ID" value="KAL1256015.1"/>
    <property type="molecule type" value="Genomic_DNA"/>
</dbReference>
<evidence type="ECO:0000313" key="5">
    <source>
        <dbReference type="Proteomes" id="UP001558613"/>
    </source>
</evidence>
<feature type="compositionally biased region" description="Acidic residues" evidence="2">
    <location>
        <begin position="1"/>
        <end position="14"/>
    </location>
</feature>
<dbReference type="Proteomes" id="UP001558613">
    <property type="component" value="Unassembled WGS sequence"/>
</dbReference>
<feature type="compositionally biased region" description="Polar residues" evidence="2">
    <location>
        <begin position="95"/>
        <end position="104"/>
    </location>
</feature>
<feature type="compositionally biased region" description="Polar residues" evidence="2">
    <location>
        <begin position="116"/>
        <end position="128"/>
    </location>
</feature>
<keyword evidence="1" id="KW-0175">Coiled coil</keyword>